<dbReference type="SUPFAM" id="SSF47384">
    <property type="entry name" value="Homodimeric domain of signal transducing histidine kinase"/>
    <property type="match status" value="1"/>
</dbReference>
<dbReference type="InterPro" id="IPR011006">
    <property type="entry name" value="CheY-like_superfamily"/>
</dbReference>
<feature type="transmembrane region" description="Helical" evidence="6">
    <location>
        <begin position="295"/>
        <end position="314"/>
    </location>
</feature>
<keyword evidence="10" id="KW-1185">Reference proteome</keyword>
<keyword evidence="6" id="KW-1133">Transmembrane helix</keyword>
<feature type="modified residue" description="4-aspartylphosphate" evidence="5">
    <location>
        <position position="717"/>
    </location>
</feature>
<evidence type="ECO:0000256" key="5">
    <source>
        <dbReference type="PROSITE-ProRule" id="PRU00169"/>
    </source>
</evidence>
<dbReference type="PROSITE" id="PS50110">
    <property type="entry name" value="RESPONSE_REGULATORY"/>
    <property type="match status" value="1"/>
</dbReference>
<dbReference type="SUPFAM" id="SSF52172">
    <property type="entry name" value="CheY-like"/>
    <property type="match status" value="1"/>
</dbReference>
<dbReference type="InterPro" id="IPR005467">
    <property type="entry name" value="His_kinase_dom"/>
</dbReference>
<feature type="transmembrane region" description="Helical" evidence="6">
    <location>
        <begin position="225"/>
        <end position="241"/>
    </location>
</feature>
<dbReference type="FunFam" id="3.30.565.10:FF:000010">
    <property type="entry name" value="Sensor histidine kinase RcsC"/>
    <property type="match status" value="1"/>
</dbReference>
<evidence type="ECO:0000313" key="10">
    <source>
        <dbReference type="Proteomes" id="UP000293347"/>
    </source>
</evidence>
<dbReference type="InterPro" id="IPR004358">
    <property type="entry name" value="Sig_transdc_His_kin-like_C"/>
</dbReference>
<comment type="caution">
    <text evidence="9">The sequence shown here is derived from an EMBL/GenBank/DDBJ whole genome shotgun (WGS) entry which is preliminary data.</text>
</comment>
<dbReference type="Pfam" id="PF00072">
    <property type="entry name" value="Response_reg"/>
    <property type="match status" value="1"/>
</dbReference>
<dbReference type="InterPro" id="IPR008979">
    <property type="entry name" value="Galactose-bd-like_sf"/>
</dbReference>
<dbReference type="EMBL" id="SJSL01000004">
    <property type="protein sequence ID" value="TCD00190.1"/>
    <property type="molecule type" value="Genomic_DNA"/>
</dbReference>
<dbReference type="RefSeq" id="WP_131597045.1">
    <property type="nucleotide sequence ID" value="NZ_SJSL01000004.1"/>
</dbReference>
<reference evidence="9 10" key="1">
    <citation type="submission" date="2019-02" db="EMBL/GenBank/DDBJ databases">
        <title>Pedobacter sp. RP-1-14 sp. nov., isolated from Arctic soil.</title>
        <authorList>
            <person name="Dahal R.H."/>
        </authorList>
    </citation>
    <scope>NUCLEOTIDE SEQUENCE [LARGE SCALE GENOMIC DNA]</scope>
    <source>
        <strain evidence="9 10">RP-1-14</strain>
    </source>
</reference>
<dbReference type="Proteomes" id="UP000293347">
    <property type="component" value="Unassembled WGS sequence"/>
</dbReference>
<dbReference type="Gene3D" id="1.10.287.130">
    <property type="match status" value="1"/>
</dbReference>
<name>A0A4R0NHT9_9SPHI</name>
<organism evidence="9 10">
    <name type="scientific">Pedobacter psychroterrae</name>
    <dbReference type="NCBI Taxonomy" id="2530453"/>
    <lineage>
        <taxon>Bacteria</taxon>
        <taxon>Pseudomonadati</taxon>
        <taxon>Bacteroidota</taxon>
        <taxon>Sphingobacteriia</taxon>
        <taxon>Sphingobacteriales</taxon>
        <taxon>Sphingobacteriaceae</taxon>
        <taxon>Pedobacter</taxon>
    </lineage>
</organism>
<feature type="transmembrane region" description="Helical" evidence="6">
    <location>
        <begin position="320"/>
        <end position="337"/>
    </location>
</feature>
<dbReference type="Pfam" id="PF00512">
    <property type="entry name" value="HisKA"/>
    <property type="match status" value="1"/>
</dbReference>
<keyword evidence="3 5" id="KW-0597">Phosphoprotein</keyword>
<feature type="domain" description="Histidine kinase" evidence="7">
    <location>
        <begin position="422"/>
        <end position="643"/>
    </location>
</feature>
<keyword evidence="6" id="KW-0472">Membrane</keyword>
<dbReference type="PANTHER" id="PTHR45339">
    <property type="entry name" value="HYBRID SIGNAL TRANSDUCTION HISTIDINE KINASE J"/>
    <property type="match status" value="1"/>
</dbReference>
<gene>
    <name evidence="9" type="ORF">EZ437_15870</name>
</gene>
<evidence type="ECO:0000313" key="9">
    <source>
        <dbReference type="EMBL" id="TCD00190.1"/>
    </source>
</evidence>
<dbReference type="SMART" id="SM00448">
    <property type="entry name" value="REC"/>
    <property type="match status" value="1"/>
</dbReference>
<dbReference type="SMART" id="SM00387">
    <property type="entry name" value="HATPase_c"/>
    <property type="match status" value="1"/>
</dbReference>
<dbReference type="Gene3D" id="3.30.565.10">
    <property type="entry name" value="Histidine kinase-like ATPase, C-terminal domain"/>
    <property type="match status" value="1"/>
</dbReference>
<dbReference type="EC" id="2.7.13.3" evidence="2"/>
<dbReference type="CDD" id="cd00082">
    <property type="entry name" value="HisKA"/>
    <property type="match status" value="1"/>
</dbReference>
<dbReference type="Pfam" id="PF02518">
    <property type="entry name" value="HATPase_c"/>
    <property type="match status" value="1"/>
</dbReference>
<evidence type="ECO:0000256" key="3">
    <source>
        <dbReference type="ARBA" id="ARBA00022553"/>
    </source>
</evidence>
<evidence type="ECO:0000256" key="6">
    <source>
        <dbReference type="SAM" id="Phobius"/>
    </source>
</evidence>
<comment type="catalytic activity">
    <reaction evidence="1">
        <text>ATP + protein L-histidine = ADP + protein N-phospho-L-histidine.</text>
        <dbReference type="EC" id="2.7.13.3"/>
    </reaction>
</comment>
<dbReference type="Pfam" id="PF07695">
    <property type="entry name" value="7TMR-DISM_7TM"/>
    <property type="match status" value="1"/>
</dbReference>
<evidence type="ECO:0000256" key="1">
    <source>
        <dbReference type="ARBA" id="ARBA00000085"/>
    </source>
</evidence>
<accession>A0A4R0NHT9</accession>
<dbReference type="SUPFAM" id="SSF55874">
    <property type="entry name" value="ATPase domain of HSP90 chaperone/DNA topoisomerase II/histidine kinase"/>
    <property type="match status" value="1"/>
</dbReference>
<dbReference type="PRINTS" id="PR00344">
    <property type="entry name" value="BCTRLSENSOR"/>
</dbReference>
<protein>
    <recommendedName>
        <fullName evidence="2">histidine kinase</fullName>
        <ecNumber evidence="2">2.7.13.3</ecNumber>
    </recommendedName>
</protein>
<evidence type="ECO:0000259" key="8">
    <source>
        <dbReference type="PROSITE" id="PS50110"/>
    </source>
</evidence>
<feature type="domain" description="Response regulatory" evidence="8">
    <location>
        <begin position="668"/>
        <end position="782"/>
    </location>
</feature>
<dbReference type="Gene3D" id="3.40.50.2300">
    <property type="match status" value="1"/>
</dbReference>
<proteinExistence type="predicted"/>
<dbReference type="SUPFAM" id="SSF49785">
    <property type="entry name" value="Galactose-binding domain-like"/>
    <property type="match status" value="1"/>
</dbReference>
<dbReference type="CDD" id="cd17546">
    <property type="entry name" value="REC_hyHK_CKI1_RcsC-like"/>
    <property type="match status" value="1"/>
</dbReference>
<dbReference type="OrthoDB" id="9811889at2"/>
<dbReference type="Gene3D" id="2.60.120.260">
    <property type="entry name" value="Galactose-binding domain-like"/>
    <property type="match status" value="1"/>
</dbReference>
<dbReference type="CDD" id="cd16922">
    <property type="entry name" value="HATPase_EvgS-ArcB-TorS-like"/>
    <property type="match status" value="1"/>
</dbReference>
<dbReference type="InterPro" id="IPR011623">
    <property type="entry name" value="7TMR_DISM_rcpt_extracell_dom1"/>
</dbReference>
<dbReference type="InterPro" id="IPR036890">
    <property type="entry name" value="HATPase_C_sf"/>
</dbReference>
<dbReference type="SMART" id="SM00388">
    <property type="entry name" value="HisKA"/>
    <property type="match status" value="1"/>
</dbReference>
<evidence type="ECO:0000256" key="2">
    <source>
        <dbReference type="ARBA" id="ARBA00012438"/>
    </source>
</evidence>
<dbReference type="InterPro" id="IPR003594">
    <property type="entry name" value="HATPase_dom"/>
</dbReference>
<feature type="transmembrane region" description="Helical" evidence="6">
    <location>
        <begin position="200"/>
        <end position="218"/>
    </location>
</feature>
<dbReference type="InterPro" id="IPR003661">
    <property type="entry name" value="HisK_dim/P_dom"/>
</dbReference>
<keyword evidence="4" id="KW-0902">Two-component regulatory system</keyword>
<dbReference type="PROSITE" id="PS50109">
    <property type="entry name" value="HIS_KIN"/>
    <property type="match status" value="1"/>
</dbReference>
<dbReference type="PANTHER" id="PTHR45339:SF1">
    <property type="entry name" value="HYBRID SIGNAL TRANSDUCTION HISTIDINE KINASE J"/>
    <property type="match status" value="1"/>
</dbReference>
<feature type="transmembrane region" description="Helical" evidence="6">
    <location>
        <begin position="261"/>
        <end position="283"/>
    </location>
</feature>
<evidence type="ECO:0000259" key="7">
    <source>
        <dbReference type="PROSITE" id="PS50109"/>
    </source>
</evidence>
<dbReference type="InterPro" id="IPR036097">
    <property type="entry name" value="HisK_dim/P_sf"/>
</dbReference>
<dbReference type="InterPro" id="IPR001789">
    <property type="entry name" value="Sig_transdc_resp-reg_receiver"/>
</dbReference>
<keyword evidence="6" id="KW-0812">Transmembrane</keyword>
<sequence>MLKKVLYVVAVLSLLGLVRSYAQKSKSFPLAQNGIIDFQQQSLVEEIPLDGKWHFFWNQLIAPDEKTKNGILIDFPSSWTSQVNGIKYPSFGYATYKIRIYLPKTDEDLSLLMPEVYCAYKLFINGKLEASNGTITTSAKGFVPYWEHKTVDIKKGIDTLSITLQVANFAHVKGGIKKHITIGNKSTVMLKRKQIEAIDLLLTGCLLMSGFYFLGLYLMGNRDKAVLLFALFSIIYSYRIAGTDNYMLHTIIPNINWQITIRLEYLSLFLGIGSFSLYTRYLYPIDVNRTVVKVIFWLCIAFSLSVFILPTYYFTQLINPFLVVMVICLVYVPYVYVKAFRQRRPGAIYTLSSSFSILIVFALSLLYYWSLIPPMQVLNLFLYLSFFFLQSLVLSHRVSYALKQAKAAAEQGLKAKSEFLSIMSHEIRTPLNAVIGMSHLLLRSDPRNDQVEQLDVMLFSANNLLTIVNDILDYNKIEAGKITFENIEMNILSITSYITKGLKSSAEDKGIKLMLNVDQSLQNNVWGDPTRTTQVITNLVHNAIKFTEKGQVLVNVEVINQTETEITIRIAVKDSGIGIPPDKQAIIFDQFTQANSSTSRSFGGTGLGLAISKKILELQNSNLNLISEEGKGSTFYFTQTLKKGEILSKKESTRLEVSEHDKPLTGINILLVEDNPINALVAQKYLERWGASIDFAVNGLEAIAKLDPQKHKLILMDLHMPQMDGYQAARKIRADGITTPIIALTANLPEEIRTEIAEAGINDYVVKPFLPDELYRKVLLYAH</sequence>
<feature type="transmembrane region" description="Helical" evidence="6">
    <location>
        <begin position="349"/>
        <end position="369"/>
    </location>
</feature>
<evidence type="ECO:0000256" key="4">
    <source>
        <dbReference type="ARBA" id="ARBA00023012"/>
    </source>
</evidence>
<dbReference type="AlphaFoldDB" id="A0A4R0NHT9"/>
<dbReference type="GO" id="GO:0000155">
    <property type="term" value="F:phosphorelay sensor kinase activity"/>
    <property type="evidence" value="ECO:0007669"/>
    <property type="project" value="InterPro"/>
</dbReference>